<dbReference type="AlphaFoldDB" id="A0A060NX24"/>
<dbReference type="InterPro" id="IPR008621">
    <property type="entry name" value="Cbb3-typ_cyt_oxidase_comp"/>
</dbReference>
<proteinExistence type="predicted"/>
<dbReference type="Proteomes" id="UP000066014">
    <property type="component" value="Chromosome"/>
</dbReference>
<gene>
    <name evidence="2" type="ORF">SMCB_1216</name>
</gene>
<keyword evidence="3" id="KW-1185">Reference proteome</keyword>
<dbReference type="Pfam" id="PF05545">
    <property type="entry name" value="FixQ"/>
    <property type="match status" value="1"/>
</dbReference>
<dbReference type="CDD" id="cd01324">
    <property type="entry name" value="cbb3_Oxidase_CcoQ"/>
    <property type="match status" value="1"/>
</dbReference>
<evidence type="ECO:0000313" key="3">
    <source>
        <dbReference type="Proteomes" id="UP000066014"/>
    </source>
</evidence>
<keyword evidence="1" id="KW-0812">Transmembrane</keyword>
<protein>
    <submittedName>
        <fullName evidence="2">Cbb3-type cytochrome oxidase, subunit 3</fullName>
    </submittedName>
</protein>
<dbReference type="OrthoDB" id="8604580at2"/>
<dbReference type="EMBL" id="AP014569">
    <property type="protein sequence ID" value="BAO83444.1"/>
    <property type="molecule type" value="Genomic_DNA"/>
</dbReference>
<name>A0A060NX24_9BURK</name>
<dbReference type="RefSeq" id="WP_045535767.1">
    <property type="nucleotide sequence ID" value="NZ_AP014569.1"/>
</dbReference>
<feature type="transmembrane region" description="Helical" evidence="1">
    <location>
        <begin position="6"/>
        <end position="26"/>
    </location>
</feature>
<accession>A0A060NX24</accession>
<evidence type="ECO:0000256" key="1">
    <source>
        <dbReference type="SAM" id="Phobius"/>
    </source>
</evidence>
<sequence>MDINDYRSIVTVVSLVVFLGIVWWAWSRHNKGRFDDAAQLPFKED</sequence>
<keyword evidence="1" id="KW-0472">Membrane</keyword>
<organism evidence="2 3">
    <name type="scientific">Serpentinimonas maccroryi</name>
    <dbReference type="NCBI Taxonomy" id="1458426"/>
    <lineage>
        <taxon>Bacteria</taxon>
        <taxon>Pseudomonadati</taxon>
        <taxon>Pseudomonadota</taxon>
        <taxon>Betaproteobacteria</taxon>
        <taxon>Burkholderiales</taxon>
        <taxon>Comamonadaceae</taxon>
        <taxon>Serpentinimonas</taxon>
    </lineage>
</organism>
<evidence type="ECO:0000313" key="2">
    <source>
        <dbReference type="EMBL" id="BAO83444.1"/>
    </source>
</evidence>
<keyword evidence="1" id="KW-1133">Transmembrane helix</keyword>
<dbReference type="KEGG" id="cbab:SMCB_1216"/>
<dbReference type="STRING" id="1458426.SMCB_1216"/>
<reference evidence="2 3" key="1">
    <citation type="journal article" date="2014" name="Nat. Commun.">
        <title>Physiological and genomic features of highly alkaliphilic hydrogen-utilizing Betaproteobacteria from a continental serpentinizing site.</title>
        <authorList>
            <person name="Suzuki S."/>
            <person name="Kuenen J.G."/>
            <person name="Schipper K."/>
            <person name="van der Velde S."/>
            <person name="Ishii S."/>
            <person name="Wu A."/>
            <person name="Sorokin D.Y."/>
            <person name="Tenney A."/>
            <person name="Meng X.Y."/>
            <person name="Morrill P.L."/>
            <person name="Kamagata Y."/>
            <person name="Muyzer G."/>
            <person name="Nealson K.H."/>
        </authorList>
    </citation>
    <scope>NUCLEOTIDE SEQUENCE [LARGE SCALE GENOMIC DNA]</scope>
    <source>
        <strain evidence="2 3">B1</strain>
    </source>
</reference>
<dbReference type="HOGENOM" id="CLU_192294_2_1_4"/>